<dbReference type="VEuPathDB" id="CryptoDB:Cvel_8158"/>
<feature type="compositionally biased region" description="Polar residues" evidence="1">
    <location>
        <begin position="693"/>
        <end position="712"/>
    </location>
</feature>
<dbReference type="EMBL" id="CDMZ01003627">
    <property type="protein sequence ID" value="CEM47055.1"/>
    <property type="molecule type" value="Genomic_DNA"/>
</dbReference>
<feature type="compositionally biased region" description="Polar residues" evidence="1">
    <location>
        <begin position="330"/>
        <end position="347"/>
    </location>
</feature>
<proteinExistence type="predicted"/>
<organism evidence="2">
    <name type="scientific">Chromera velia CCMP2878</name>
    <dbReference type="NCBI Taxonomy" id="1169474"/>
    <lineage>
        <taxon>Eukaryota</taxon>
        <taxon>Sar</taxon>
        <taxon>Alveolata</taxon>
        <taxon>Colpodellida</taxon>
        <taxon>Chromeraceae</taxon>
        <taxon>Chromera</taxon>
    </lineage>
</organism>
<evidence type="ECO:0000256" key="1">
    <source>
        <dbReference type="SAM" id="MobiDB-lite"/>
    </source>
</evidence>
<dbReference type="Gene3D" id="3.10.110.10">
    <property type="entry name" value="Ubiquitin Conjugating Enzyme"/>
    <property type="match status" value="1"/>
</dbReference>
<evidence type="ECO:0000313" key="2">
    <source>
        <dbReference type="EMBL" id="CEM47055.1"/>
    </source>
</evidence>
<feature type="compositionally biased region" description="Low complexity" evidence="1">
    <location>
        <begin position="181"/>
        <end position="192"/>
    </location>
</feature>
<feature type="compositionally biased region" description="Low complexity" evidence="1">
    <location>
        <begin position="614"/>
        <end position="631"/>
    </location>
</feature>
<gene>
    <name evidence="2" type="ORF">Cvel_8158</name>
</gene>
<dbReference type="AlphaFoldDB" id="A0A0G4HS17"/>
<dbReference type="InterPro" id="IPR016135">
    <property type="entry name" value="UBQ-conjugating_enzyme/RWD"/>
</dbReference>
<feature type="region of interest" description="Disordered" evidence="1">
    <location>
        <begin position="435"/>
        <end position="501"/>
    </location>
</feature>
<feature type="region of interest" description="Disordered" evidence="1">
    <location>
        <begin position="157"/>
        <end position="202"/>
    </location>
</feature>
<feature type="region of interest" description="Disordered" evidence="1">
    <location>
        <begin position="675"/>
        <end position="747"/>
    </location>
</feature>
<feature type="compositionally biased region" description="Low complexity" evidence="1">
    <location>
        <begin position="13"/>
        <end position="28"/>
    </location>
</feature>
<feature type="compositionally biased region" description="Low complexity" evidence="1">
    <location>
        <begin position="444"/>
        <end position="459"/>
    </location>
</feature>
<feature type="compositionally biased region" description="Gly residues" evidence="1">
    <location>
        <begin position="461"/>
        <end position="477"/>
    </location>
</feature>
<feature type="region of interest" description="Disordered" evidence="1">
    <location>
        <begin position="581"/>
        <end position="643"/>
    </location>
</feature>
<reference evidence="2" key="1">
    <citation type="submission" date="2014-11" db="EMBL/GenBank/DDBJ databases">
        <authorList>
            <person name="Otto D Thomas"/>
            <person name="Naeem Raeece"/>
        </authorList>
    </citation>
    <scope>NUCLEOTIDE SEQUENCE</scope>
</reference>
<name>A0A0G4HS17_9ALVE</name>
<feature type="compositionally biased region" description="Low complexity" evidence="1">
    <location>
        <begin position="64"/>
        <end position="74"/>
    </location>
</feature>
<feature type="compositionally biased region" description="Low complexity" evidence="1">
    <location>
        <begin position="728"/>
        <end position="743"/>
    </location>
</feature>
<feature type="region of interest" description="Disordered" evidence="1">
    <location>
        <begin position="1"/>
        <end position="119"/>
    </location>
</feature>
<feature type="region of interest" description="Disordered" evidence="1">
    <location>
        <begin position="323"/>
        <end position="356"/>
    </location>
</feature>
<accession>A0A0G4HS17</accession>
<protein>
    <submittedName>
        <fullName evidence="2">Uncharacterized protein</fullName>
    </submittedName>
</protein>
<feature type="compositionally biased region" description="Gly residues" evidence="1">
    <location>
        <begin position="40"/>
        <end position="56"/>
    </location>
</feature>
<sequence length="865" mass="84745">MNQHHPTHPQQGASASSASALASPISSISKKRDRNQVGSFGSGRVGTAGHPGGGGLPTLPLPSHPSTSSSLFPLEFGGGGGGGAVAVPPPIPTQGDAMMSDEEEEGDGFSPSPYNAEEEDDAAPPLVAFAPAGSSVNPFAAKQKGPRVLRAQKRTCRNAPGGILPGRPDWPQQGESYAFRQQQQKQHQQHPQHFLRGGHGGLGGAGSVFQGGGFAIPGFGQPSSSSASSAFPSLYPPPRPIWGVRPSGALTASAPAAVHVNSSGFEQGLMADEGSPGLTFSSFNQTLGVGQGMGLDYSAVSAPPGGAGYGLAETEFEMDVGMEVSESHQKGPTGSSLPVSGSASQAGSPVRLKSRGGGLTVAGRRLLKEYAQLLRRCGIGPGRAERGGVGSAGSVCGGGGGIGSPAPSASSAVSLGSSASASASSNVNMNAAFGQSSSHQPMTMMRGGPPSPSASSARMTRGGGGSVGGGNLGGWVGGSAPFPSGPGPAFGSGGGQCASSGPLTAATSVELVDESIFDWRVVLPVQRGGGGEAMKTLEVGGGRNDGGTSVGRTELLLSFPQDYPANPPSVRIVKVFQAPSASSSSSSSGAAAEGRGIPHPHSDGGMHTRGGAVGNSEESGGSGSQTGASSAVPRAGGLSSRRTGEIDLGPLGWNPSMSVEALLVSLCSAIQGGQADGETRSQQHTHLAGGHGQTTAGNSSNPSIPQPTQEQHLQGAGVSAHHGAMVRASAPSSSSSSSSPTASGEGAGVVPSLFSSTALFQAPSNSTFVVHPHHQGQGGEGVFGGGQFGGLGFAFGGGGGGWVGGQASAGGDLQGNAASFGLQGSVCQAGAIWGMSVPGGLGVVGGMEVEGDDGGDGDAVFGGGG</sequence>
<feature type="compositionally biased region" description="Polar residues" evidence="1">
    <location>
        <begin position="1"/>
        <end position="12"/>
    </location>
</feature>
<feature type="compositionally biased region" description="Low complexity" evidence="1">
    <location>
        <begin position="581"/>
        <end position="592"/>
    </location>
</feature>